<feature type="signal peptide" evidence="2">
    <location>
        <begin position="1"/>
        <end position="40"/>
    </location>
</feature>
<reference evidence="4 5" key="1">
    <citation type="submission" date="2019-11" db="EMBL/GenBank/DDBJ databases">
        <title>Eggerthellaceae novel genus isolated from the rectal contents of marmort.</title>
        <authorList>
            <person name="Zhang G."/>
        </authorList>
    </citation>
    <scope>NUCLEOTIDE SEQUENCE [LARGE SCALE GENOMIC DNA]</scope>
    <source>
        <strain evidence="5">zg-886</strain>
    </source>
</reference>
<dbReference type="SUPFAM" id="SSF50891">
    <property type="entry name" value="Cyclophilin-like"/>
    <property type="match status" value="1"/>
</dbReference>
<evidence type="ECO:0000259" key="3">
    <source>
        <dbReference type="Pfam" id="PF18050"/>
    </source>
</evidence>
<evidence type="ECO:0000256" key="2">
    <source>
        <dbReference type="SAM" id="SignalP"/>
    </source>
</evidence>
<name>A0ABX0IFN3_9ACTN</name>
<dbReference type="Pfam" id="PF18050">
    <property type="entry name" value="Cyclophil_like2"/>
    <property type="match status" value="1"/>
</dbReference>
<gene>
    <name evidence="4" type="ORF">GMI68_02205</name>
</gene>
<evidence type="ECO:0000313" key="5">
    <source>
        <dbReference type="Proteomes" id="UP000636394"/>
    </source>
</evidence>
<dbReference type="Proteomes" id="UP000636394">
    <property type="component" value="Unassembled WGS sequence"/>
</dbReference>
<feature type="chain" id="PRO_5045342218" description="Cyclophilin-like domain-containing protein" evidence="2">
    <location>
        <begin position="41"/>
        <end position="217"/>
    </location>
</feature>
<feature type="region of interest" description="Disordered" evidence="1">
    <location>
        <begin position="56"/>
        <end position="91"/>
    </location>
</feature>
<organism evidence="4 5">
    <name type="scientific">Xiamenia xianingshaonis</name>
    <dbReference type="NCBI Taxonomy" id="2682776"/>
    <lineage>
        <taxon>Bacteria</taxon>
        <taxon>Bacillati</taxon>
        <taxon>Actinomycetota</taxon>
        <taxon>Coriobacteriia</taxon>
        <taxon>Eggerthellales</taxon>
        <taxon>Eggerthellaceae</taxon>
        <taxon>Xiamenia</taxon>
    </lineage>
</organism>
<feature type="compositionally biased region" description="Low complexity" evidence="1">
    <location>
        <begin position="56"/>
        <end position="74"/>
    </location>
</feature>
<dbReference type="RefSeq" id="WP_166338541.1">
    <property type="nucleotide sequence ID" value="NZ_WPCR01000002.1"/>
</dbReference>
<protein>
    <recommendedName>
        <fullName evidence="3">Cyclophilin-like domain-containing protein</fullName>
    </recommendedName>
</protein>
<sequence length="217" mass="22537">MKFWQKRKETTDTRVKSPVVVCAMAAALCLALMLAGCSQGEAGSSAEGASDASSAAGAAAAASDEAADSSAAEPASDEAEQTSDVSDATEASDELPVITLSFNGAQYDLVMDDTATSRELLALVPSSRMALPPSHDRDGVWKYYDMATGVSEDPEPLESAQAGDVLLDGPDRLILVYEDTPLDGSYTHVGTVEDVDGLAEALGNGDVDITIIKNERS</sequence>
<feature type="domain" description="Cyclophilin-like" evidence="3">
    <location>
        <begin position="100"/>
        <end position="211"/>
    </location>
</feature>
<comment type="caution">
    <text evidence="4">The sequence shown here is derived from an EMBL/GenBank/DDBJ whole genome shotgun (WGS) entry which is preliminary data.</text>
</comment>
<dbReference type="EMBL" id="WPCR01000002">
    <property type="protein sequence ID" value="NHM13594.1"/>
    <property type="molecule type" value="Genomic_DNA"/>
</dbReference>
<keyword evidence="5" id="KW-1185">Reference proteome</keyword>
<dbReference type="InterPro" id="IPR041183">
    <property type="entry name" value="Cyclophilin-like"/>
</dbReference>
<accession>A0ABX0IFN3</accession>
<keyword evidence="2" id="KW-0732">Signal</keyword>
<evidence type="ECO:0000313" key="4">
    <source>
        <dbReference type="EMBL" id="NHM13594.1"/>
    </source>
</evidence>
<proteinExistence type="predicted"/>
<evidence type="ECO:0000256" key="1">
    <source>
        <dbReference type="SAM" id="MobiDB-lite"/>
    </source>
</evidence>
<dbReference type="InterPro" id="IPR029000">
    <property type="entry name" value="Cyclophilin-like_dom_sf"/>
</dbReference>